<evidence type="ECO:0000256" key="1">
    <source>
        <dbReference type="ARBA" id="ARBA00001947"/>
    </source>
</evidence>
<dbReference type="PANTHER" id="PTHR10201">
    <property type="entry name" value="MATRIX METALLOPROTEINASE"/>
    <property type="match status" value="1"/>
</dbReference>
<feature type="compositionally biased region" description="Polar residues" evidence="5">
    <location>
        <begin position="278"/>
        <end position="287"/>
    </location>
</feature>
<dbReference type="GO" id="GO:0030574">
    <property type="term" value="P:collagen catabolic process"/>
    <property type="evidence" value="ECO:0007669"/>
    <property type="project" value="TreeGrafter"/>
</dbReference>
<comment type="cofactor">
    <cofactor evidence="1">
        <name>Zn(2+)</name>
        <dbReference type="ChEBI" id="CHEBI:29105"/>
    </cofactor>
</comment>
<dbReference type="PANTHER" id="PTHR10201:SF291">
    <property type="entry name" value="MATRIX METALLOPROTEINASE 1, ISOFORM C-RELATED"/>
    <property type="match status" value="1"/>
</dbReference>
<evidence type="ECO:0000313" key="8">
    <source>
        <dbReference type="EnsemblMetazoa" id="ADAC005853-PA"/>
    </source>
</evidence>
<dbReference type="Proteomes" id="UP000000673">
    <property type="component" value="Unassembled WGS sequence"/>
</dbReference>
<dbReference type="STRING" id="43151.W5JEI2"/>
<feature type="compositionally biased region" description="Acidic residues" evidence="5">
    <location>
        <begin position="122"/>
        <end position="132"/>
    </location>
</feature>
<reference evidence="7" key="2">
    <citation type="submission" date="2010-05" db="EMBL/GenBank/DDBJ databases">
        <authorList>
            <person name="Almeida L.G."/>
            <person name="Nicolas M.F."/>
            <person name="Souza R.C."/>
            <person name="Vasconcelos A.T.R."/>
        </authorList>
    </citation>
    <scope>NUCLEOTIDE SEQUENCE</scope>
</reference>
<reference evidence="8" key="4">
    <citation type="submission" date="2015-06" db="UniProtKB">
        <authorList>
            <consortium name="EnsemblMetazoa"/>
        </authorList>
    </citation>
    <scope>IDENTIFICATION</scope>
</reference>
<evidence type="ECO:0000256" key="2">
    <source>
        <dbReference type="ARBA" id="ARBA00010370"/>
    </source>
</evidence>
<dbReference type="eggNOG" id="KOG1565">
    <property type="taxonomic scope" value="Eukaryota"/>
</dbReference>
<feature type="region of interest" description="Disordered" evidence="5">
    <location>
        <begin position="335"/>
        <end position="359"/>
    </location>
</feature>
<proteinExistence type="inferred from homology"/>
<evidence type="ECO:0000256" key="3">
    <source>
        <dbReference type="ARBA" id="ARBA00022729"/>
    </source>
</evidence>
<feature type="domain" description="Peptidoglycan binding-like" evidence="6">
    <location>
        <begin position="7"/>
        <end position="62"/>
    </location>
</feature>
<dbReference type="VEuPathDB" id="VectorBase:ADAR2_011836"/>
<accession>W5JEI2</accession>
<keyword evidence="4" id="KW-0378">Hydrolase</keyword>
<dbReference type="Gene3D" id="3.40.390.10">
    <property type="entry name" value="Collagenase (Catalytic Domain)"/>
    <property type="match status" value="1"/>
</dbReference>
<dbReference type="VEuPathDB" id="VectorBase:ADAC005853"/>
<dbReference type="InterPro" id="IPR002477">
    <property type="entry name" value="Peptidoglycan-bd-like"/>
</dbReference>
<dbReference type="SUPFAM" id="SSF47090">
    <property type="entry name" value="PGBD-like"/>
    <property type="match status" value="1"/>
</dbReference>
<dbReference type="InterPro" id="IPR024079">
    <property type="entry name" value="MetalloPept_cat_dom_sf"/>
</dbReference>
<protein>
    <recommendedName>
        <fullName evidence="6">Peptidoglycan binding-like domain-containing protein</fullName>
    </recommendedName>
</protein>
<comment type="similarity">
    <text evidence="2">Belongs to the peptidase M10A family.</text>
</comment>
<dbReference type="HOGENOM" id="CLU_689322_0_0_1"/>
<reference evidence="7" key="3">
    <citation type="journal article" date="2013" name="Nucleic Acids Res.">
        <title>The genome of Anopheles darlingi, the main neotropical malaria vector.</title>
        <authorList>
            <person name="Marinotti O."/>
            <person name="Cerqueira G.C."/>
            <person name="de Almeida L.G."/>
            <person name="Ferro M.I."/>
            <person name="Loreto E.L."/>
            <person name="Zaha A."/>
            <person name="Teixeira S.M."/>
            <person name="Wespiser A.R."/>
            <person name="Almeida E Silva A."/>
            <person name="Schlindwein A.D."/>
            <person name="Pacheco A.C."/>
            <person name="Silva A.L."/>
            <person name="Graveley B.R."/>
            <person name="Walenz B.P."/>
            <person name="Lima Bde A."/>
            <person name="Ribeiro C.A."/>
            <person name="Nunes-Silva C.G."/>
            <person name="de Carvalho C.R."/>
            <person name="Soares C.M."/>
            <person name="de Menezes C.B."/>
            <person name="Matiolli C."/>
            <person name="Caffrey D."/>
            <person name="Araujo D.A."/>
            <person name="de Oliveira D.M."/>
            <person name="Golenbock D."/>
            <person name="Grisard E.C."/>
            <person name="Fantinatti-Garboggini F."/>
            <person name="de Carvalho F.M."/>
            <person name="Barcellos F.G."/>
            <person name="Prosdocimi F."/>
            <person name="May G."/>
            <person name="Azevedo Junior G.M."/>
            <person name="Guimaraes G.M."/>
            <person name="Goldman G.H."/>
            <person name="Padilha I.Q."/>
            <person name="Batista Jda S."/>
            <person name="Ferro J.A."/>
            <person name="Ribeiro J.M."/>
            <person name="Fietto J.L."/>
            <person name="Dabbas K.M."/>
            <person name="Cerdeira L."/>
            <person name="Agnez-Lima L.F."/>
            <person name="Brocchi M."/>
            <person name="de Carvalho M.O."/>
            <person name="Teixeira Mde M."/>
            <person name="Diniz Maia Mde M."/>
            <person name="Goldman M.H."/>
            <person name="Cruz Schneider M.P."/>
            <person name="Felipe M.S."/>
            <person name="Hungria M."/>
            <person name="Nicolas M.F."/>
            <person name="Pereira M."/>
            <person name="Montes M.A."/>
            <person name="Cantao M.E."/>
            <person name="Vincentz M."/>
            <person name="Rafael M.S."/>
            <person name="Silverman N."/>
            <person name="Stoco P.H."/>
            <person name="Souza R.C."/>
            <person name="Vicentini R."/>
            <person name="Gazzinelli R.T."/>
            <person name="Neves Rde O."/>
            <person name="Silva R."/>
            <person name="Astolfi-Filho S."/>
            <person name="Maciel T.E."/>
            <person name="Urmenyi T.P."/>
            <person name="Tadei W.P."/>
            <person name="Camargo E.P."/>
            <person name="de Vasconcelos A.T."/>
        </authorList>
    </citation>
    <scope>NUCLEOTIDE SEQUENCE</scope>
</reference>
<dbReference type="GO" id="GO:0005615">
    <property type="term" value="C:extracellular space"/>
    <property type="evidence" value="ECO:0007669"/>
    <property type="project" value="TreeGrafter"/>
</dbReference>
<evidence type="ECO:0000256" key="4">
    <source>
        <dbReference type="ARBA" id="ARBA00023049"/>
    </source>
</evidence>
<name>W5JEI2_ANODA</name>
<dbReference type="AlphaFoldDB" id="W5JEI2"/>
<keyword evidence="4" id="KW-0482">Metalloprotease</keyword>
<evidence type="ECO:0000313" key="9">
    <source>
        <dbReference type="Proteomes" id="UP000000673"/>
    </source>
</evidence>
<keyword evidence="9" id="KW-1185">Reference proteome</keyword>
<evidence type="ECO:0000259" key="6">
    <source>
        <dbReference type="Pfam" id="PF01471"/>
    </source>
</evidence>
<gene>
    <name evidence="7" type="ORF">AND_005853</name>
</gene>
<dbReference type="EnsemblMetazoa" id="ADAC005853-RA">
    <property type="protein sequence ID" value="ADAC005853-PA"/>
    <property type="gene ID" value="ADAC005853"/>
</dbReference>
<feature type="region of interest" description="Disordered" evidence="5">
    <location>
        <begin position="268"/>
        <end position="288"/>
    </location>
</feature>
<dbReference type="Pfam" id="PF01471">
    <property type="entry name" value="PG_binding_1"/>
    <property type="match status" value="1"/>
</dbReference>
<reference evidence="7 9" key="1">
    <citation type="journal article" date="2010" name="BMC Genomics">
        <title>Combination of measures distinguishes pre-miRNAs from other stem-loops in the genome of the newly sequenced Anopheles darlingi.</title>
        <authorList>
            <person name="Mendes N.D."/>
            <person name="Freitas A.T."/>
            <person name="Vasconcelos A.T."/>
            <person name="Sagot M.F."/>
        </authorList>
    </citation>
    <scope>NUCLEOTIDE SEQUENCE</scope>
</reference>
<dbReference type="GO" id="GO:0030198">
    <property type="term" value="P:extracellular matrix organization"/>
    <property type="evidence" value="ECO:0007669"/>
    <property type="project" value="TreeGrafter"/>
</dbReference>
<keyword evidence="4" id="KW-0645">Protease</keyword>
<organism evidence="7">
    <name type="scientific">Anopheles darlingi</name>
    <name type="common">Mosquito</name>
    <dbReference type="NCBI Taxonomy" id="43151"/>
    <lineage>
        <taxon>Eukaryota</taxon>
        <taxon>Metazoa</taxon>
        <taxon>Ecdysozoa</taxon>
        <taxon>Arthropoda</taxon>
        <taxon>Hexapoda</taxon>
        <taxon>Insecta</taxon>
        <taxon>Pterygota</taxon>
        <taxon>Neoptera</taxon>
        <taxon>Endopterygota</taxon>
        <taxon>Diptera</taxon>
        <taxon>Nematocera</taxon>
        <taxon>Culicoidea</taxon>
        <taxon>Culicidae</taxon>
        <taxon>Anophelinae</taxon>
        <taxon>Anopheles</taxon>
    </lineage>
</organism>
<dbReference type="EMBL" id="ADMH02001473">
    <property type="protein sequence ID" value="ETN62456.1"/>
    <property type="molecule type" value="Genomic_DNA"/>
</dbReference>
<keyword evidence="3" id="KW-0732">Signal</keyword>
<feature type="compositionally biased region" description="Low complexity" evidence="5">
    <location>
        <begin position="268"/>
        <end position="277"/>
    </location>
</feature>
<dbReference type="GO" id="GO:0004222">
    <property type="term" value="F:metalloendopeptidase activity"/>
    <property type="evidence" value="ECO:0007669"/>
    <property type="project" value="TreeGrafter"/>
</dbReference>
<sequence>MPIVVNRAMQNYLMQFGYLEKSNIETGNLRTIDELEQAVRKLQSYGNLKSTGKVDAATLELMRRPRCGSPDFRDSLDFLANNDERLESGRRVRRYVKQGQKWHNPIVTWSFLVCRWPANTVEDEDDEDEDDDKVPVSGHHHHHHHHYVMPLLGLGFLTRYQASSGRQNDDSDNDDDEPTATHVITVESVTPVNDGQYFVEFCVRAEEMAEVAAHGGPCTAAYDATESEDMFLVADNNCSTDKRGRYQQAFVIITRYWPELRIRSWASSSSSSSSSSSGPVQHETQAQGMPEDLLPSWKWRFVVGLQKPKTAVYVAPFGGFTVSLKQRTILGQQLAGSTSTSSGSGSASASVSASSPLELSPSGVANFRPFSLIRRRDSSSHTEGVFEVTNADVERSYGYE</sequence>
<evidence type="ECO:0000256" key="5">
    <source>
        <dbReference type="SAM" id="MobiDB-lite"/>
    </source>
</evidence>
<evidence type="ECO:0000313" key="7">
    <source>
        <dbReference type="EMBL" id="ETN62456.1"/>
    </source>
</evidence>
<feature type="region of interest" description="Disordered" evidence="5">
    <location>
        <begin position="122"/>
        <end position="141"/>
    </location>
</feature>
<dbReference type="InterPro" id="IPR036365">
    <property type="entry name" value="PGBD-like_sf"/>
</dbReference>